<keyword evidence="1 3" id="KW-0853">WD repeat</keyword>
<dbReference type="Proteomes" id="UP000001514">
    <property type="component" value="Unassembled WGS sequence"/>
</dbReference>
<dbReference type="KEGG" id="smo:SELMODRAFT_132745"/>
<feature type="repeat" description="WD" evidence="3">
    <location>
        <begin position="171"/>
        <end position="212"/>
    </location>
</feature>
<dbReference type="Gramene" id="EFJ07970">
    <property type="protein sequence ID" value="EFJ07970"/>
    <property type="gene ID" value="SELMODRAFT_132745"/>
</dbReference>
<dbReference type="PANTHER" id="PTHR22838:SF4">
    <property type="entry name" value="WD REPEAT-CONTAINING PROTEIN 13"/>
    <property type="match status" value="1"/>
</dbReference>
<dbReference type="InterPro" id="IPR051350">
    <property type="entry name" value="WD_repeat-ST_regulator"/>
</dbReference>
<dbReference type="Pfam" id="PF00400">
    <property type="entry name" value="WD40"/>
    <property type="match status" value="3"/>
</dbReference>
<dbReference type="Gene3D" id="2.130.10.10">
    <property type="entry name" value="YVTN repeat-like/Quinoprotein amine dehydrogenase"/>
    <property type="match status" value="3"/>
</dbReference>
<evidence type="ECO:0008006" key="6">
    <source>
        <dbReference type="Google" id="ProtNLM"/>
    </source>
</evidence>
<protein>
    <recommendedName>
        <fullName evidence="6">Anaphase-promoting complex subunit 4 WD40 domain-containing protein</fullName>
    </recommendedName>
</protein>
<dbReference type="PANTHER" id="PTHR22838">
    <property type="entry name" value="WD REPEAT PROTEIN 26-RELATED"/>
    <property type="match status" value="1"/>
</dbReference>
<evidence type="ECO:0000313" key="5">
    <source>
        <dbReference type="Proteomes" id="UP000001514"/>
    </source>
</evidence>
<reference evidence="4 5" key="1">
    <citation type="journal article" date="2011" name="Science">
        <title>The Selaginella genome identifies genetic changes associated with the evolution of vascular plants.</title>
        <authorList>
            <person name="Banks J.A."/>
            <person name="Nishiyama T."/>
            <person name="Hasebe M."/>
            <person name="Bowman J.L."/>
            <person name="Gribskov M."/>
            <person name="dePamphilis C."/>
            <person name="Albert V.A."/>
            <person name="Aono N."/>
            <person name="Aoyama T."/>
            <person name="Ambrose B.A."/>
            <person name="Ashton N.W."/>
            <person name="Axtell M.J."/>
            <person name="Barker E."/>
            <person name="Barker M.S."/>
            <person name="Bennetzen J.L."/>
            <person name="Bonawitz N.D."/>
            <person name="Chapple C."/>
            <person name="Cheng C."/>
            <person name="Correa L.G."/>
            <person name="Dacre M."/>
            <person name="DeBarry J."/>
            <person name="Dreyer I."/>
            <person name="Elias M."/>
            <person name="Engstrom E.M."/>
            <person name="Estelle M."/>
            <person name="Feng L."/>
            <person name="Finet C."/>
            <person name="Floyd S.K."/>
            <person name="Frommer W.B."/>
            <person name="Fujita T."/>
            <person name="Gramzow L."/>
            <person name="Gutensohn M."/>
            <person name="Harholt J."/>
            <person name="Hattori M."/>
            <person name="Heyl A."/>
            <person name="Hirai T."/>
            <person name="Hiwatashi Y."/>
            <person name="Ishikawa M."/>
            <person name="Iwata M."/>
            <person name="Karol K.G."/>
            <person name="Koehler B."/>
            <person name="Kolukisaoglu U."/>
            <person name="Kubo M."/>
            <person name="Kurata T."/>
            <person name="Lalonde S."/>
            <person name="Li K."/>
            <person name="Li Y."/>
            <person name="Litt A."/>
            <person name="Lyons E."/>
            <person name="Manning G."/>
            <person name="Maruyama T."/>
            <person name="Michael T.P."/>
            <person name="Mikami K."/>
            <person name="Miyazaki S."/>
            <person name="Morinaga S."/>
            <person name="Murata T."/>
            <person name="Mueller-Roeber B."/>
            <person name="Nelson D.R."/>
            <person name="Obara M."/>
            <person name="Oguri Y."/>
            <person name="Olmstead R.G."/>
            <person name="Onodera N."/>
            <person name="Petersen B.L."/>
            <person name="Pils B."/>
            <person name="Prigge M."/>
            <person name="Rensing S.A."/>
            <person name="Riano-Pachon D.M."/>
            <person name="Roberts A.W."/>
            <person name="Sato Y."/>
            <person name="Scheller H.V."/>
            <person name="Schulz B."/>
            <person name="Schulz C."/>
            <person name="Shakirov E.V."/>
            <person name="Shibagaki N."/>
            <person name="Shinohara N."/>
            <person name="Shippen D.E."/>
            <person name="Soerensen I."/>
            <person name="Sotooka R."/>
            <person name="Sugimoto N."/>
            <person name="Sugita M."/>
            <person name="Sumikawa N."/>
            <person name="Tanurdzic M."/>
            <person name="Theissen G."/>
            <person name="Ulvskov P."/>
            <person name="Wakazuki S."/>
            <person name="Weng J.K."/>
            <person name="Willats W.W."/>
            <person name="Wipf D."/>
            <person name="Wolf P.G."/>
            <person name="Yang L."/>
            <person name="Zimmer A.D."/>
            <person name="Zhu Q."/>
            <person name="Mitros T."/>
            <person name="Hellsten U."/>
            <person name="Loque D."/>
            <person name="Otillar R."/>
            <person name="Salamov A."/>
            <person name="Schmutz J."/>
            <person name="Shapiro H."/>
            <person name="Lindquist E."/>
            <person name="Lucas S."/>
            <person name="Rokhsar D."/>
            <person name="Grigoriev I.V."/>
        </authorList>
    </citation>
    <scope>NUCLEOTIDE SEQUENCE [LARGE SCALE GENOMIC DNA]</scope>
</reference>
<gene>
    <name evidence="4" type="ORF">SELMODRAFT_132745</name>
</gene>
<evidence type="ECO:0000313" key="4">
    <source>
        <dbReference type="EMBL" id="EFJ07970.1"/>
    </source>
</evidence>
<proteinExistence type="predicted"/>
<dbReference type="AlphaFoldDB" id="D8T5V9"/>
<evidence type="ECO:0000256" key="2">
    <source>
        <dbReference type="ARBA" id="ARBA00022737"/>
    </source>
</evidence>
<organism evidence="5">
    <name type="scientific">Selaginella moellendorffii</name>
    <name type="common">Spikemoss</name>
    <dbReference type="NCBI Taxonomy" id="88036"/>
    <lineage>
        <taxon>Eukaryota</taxon>
        <taxon>Viridiplantae</taxon>
        <taxon>Streptophyta</taxon>
        <taxon>Embryophyta</taxon>
        <taxon>Tracheophyta</taxon>
        <taxon>Lycopodiopsida</taxon>
        <taxon>Selaginellales</taxon>
        <taxon>Selaginellaceae</taxon>
        <taxon>Selaginella</taxon>
    </lineage>
</organism>
<dbReference type="SUPFAM" id="SSF50978">
    <property type="entry name" value="WD40 repeat-like"/>
    <property type="match status" value="1"/>
</dbReference>
<evidence type="ECO:0000256" key="1">
    <source>
        <dbReference type="ARBA" id="ARBA00022574"/>
    </source>
</evidence>
<name>D8T5V9_SELML</name>
<dbReference type="InterPro" id="IPR036322">
    <property type="entry name" value="WD40_repeat_dom_sf"/>
</dbReference>
<sequence>MLAVEGDGSYAVADRLAIALEPGSLSKREEDYVTMRRLLLHRQAMNGKLSRQNWDCNGTGYVAYRKYICDVKPSVDHSEWAPSEGRLSKDLSKVRSPASISSRRSSSVQADESEQPAYAFAGMKCLFDSCKASVNVVRFGNLSSDLLAFGAADGTLTVCSLEGSPRVLHLLRGHSKEITDFDWSLNNKYLCSSSLDKSVRIWDTSEGHCIRVIYDKVSQLCIRFHPVNNNYLVVGTGTGQLKVINFSTGRHVSHLDLGRQITALDFDPSGRLLFAGDSTGCIYSIAVDSITATLSYAHKNNMGLARKSTTTTVQFRIFSRLAGGPVLLASNQDGSLRFFSVALQVNGYLTLRCSLHLPPLARNTRASFCPLLSLEKGEFIVTGSEDKNVYFYDFTRPKHPCVNKLQGHGAPIVGVSWNYGENLLASSDCEGLVIVWKRAKSVDG</sequence>
<dbReference type="InParanoid" id="D8T5V9"/>
<dbReference type="eggNOG" id="KOG0266">
    <property type="taxonomic scope" value="Eukaryota"/>
</dbReference>
<dbReference type="EMBL" id="GL377678">
    <property type="protein sequence ID" value="EFJ07970.1"/>
    <property type="molecule type" value="Genomic_DNA"/>
</dbReference>
<feature type="repeat" description="WD" evidence="3">
    <location>
        <begin position="405"/>
        <end position="437"/>
    </location>
</feature>
<dbReference type="PROSITE" id="PS50082">
    <property type="entry name" value="WD_REPEATS_2"/>
    <property type="match status" value="2"/>
</dbReference>
<keyword evidence="2" id="KW-0677">Repeat</keyword>
<dbReference type="FunCoup" id="D8T5V9">
    <property type="interactions" value="1982"/>
</dbReference>
<dbReference type="InterPro" id="IPR001680">
    <property type="entry name" value="WD40_rpt"/>
</dbReference>
<evidence type="ECO:0000256" key="3">
    <source>
        <dbReference type="PROSITE-ProRule" id="PRU00221"/>
    </source>
</evidence>
<dbReference type="HOGENOM" id="CLU_026276_1_1_1"/>
<dbReference type="InterPro" id="IPR019775">
    <property type="entry name" value="WD40_repeat_CS"/>
</dbReference>
<accession>D8T5V9</accession>
<dbReference type="GO" id="GO:1990841">
    <property type="term" value="F:promoter-specific chromatin binding"/>
    <property type="evidence" value="ECO:0000318"/>
    <property type="project" value="GO_Central"/>
</dbReference>
<dbReference type="SMART" id="SM00320">
    <property type="entry name" value="WD40"/>
    <property type="match status" value="6"/>
</dbReference>
<dbReference type="InterPro" id="IPR015943">
    <property type="entry name" value="WD40/YVTN_repeat-like_dom_sf"/>
</dbReference>
<keyword evidence="5" id="KW-1185">Reference proteome</keyword>
<dbReference type="PROSITE" id="PS00678">
    <property type="entry name" value="WD_REPEATS_1"/>
    <property type="match status" value="1"/>
</dbReference>
<dbReference type="PROSITE" id="PS50294">
    <property type="entry name" value="WD_REPEATS_REGION"/>
    <property type="match status" value="2"/>
</dbReference>
<dbReference type="OMA" id="MLKFANN"/>